<dbReference type="Pfam" id="PF14111">
    <property type="entry name" value="DUF4283"/>
    <property type="match status" value="1"/>
</dbReference>
<evidence type="ECO:0000259" key="3">
    <source>
        <dbReference type="PROSITE" id="PS50158"/>
    </source>
</evidence>
<dbReference type="InterPro" id="IPR040256">
    <property type="entry name" value="At4g02000-like"/>
</dbReference>
<dbReference type="InterPro" id="IPR025558">
    <property type="entry name" value="DUF4283"/>
</dbReference>
<sequence length="761" mass="85348">METFNVCCLNSAKDPIKGLVLLFNASNSSSQQTIHGVNANRSALCLQQIPPIQSSILILNNLSLLHRFLSKLHSLNKNILINMSGTWEKRKNFSLFKPPKASSRSSSGHESLEPQNRKSITPPRHPISPTDKPPLMKDWMDNYYPSPVLFNLQIPQYQLPDTTPPLKIYLFKSCPLPIQNLPQYQLPDSTPPLKIYLFKSCPLPIQKDSALNPLMENPAMNNLLSQDPNWEAEDYEAVFTDEIPQPSGGTLLRLVGRIFGDREVSKRAIVGMINGAWSHFCEPTIREVHKSRNTFIFIFNLKEEMDRAWEGRPWQVSGNTLQLKQWVDSVRPQNVNFDLADYWIQVHGIPDHKRTVSNVEAAVAMFPKIHGIDMRGLNPDKYMEFIRVFIQADITRPLPPGSYCTTNGVRELLGFRYEKLYILCYYCGKQGHGKQECPKKRQDVEQGLAAAPEGRFTPWMKAGTRATRPPPPPRGRIVHNSPGDAGSSTGSPGFVQNQLWIPGRESPATGNFIPGSPMTPSTDGRDLGIRGPPGFTPHRFPTDLSAASPRSVSGLTPQRNFPPHQMPYGTTHYLPPSVNVRSSPTIARNLTAEMEAASSWAHLYPYQADFCNGPSQAHQYQMGINIYQPPLSIKANQIQPNQQHVSQIVEDLGIKLDLNRRPNDFEASFPANRLEEGQAEPKKRKQGQPLDFSWPMFTPGEGPSKPSKPRNARIKVKGRKQQVTAGDEKPEFFEETEEALKQSQVSNSEVKVASLKPPGLE</sequence>
<dbReference type="InterPro" id="IPR025836">
    <property type="entry name" value="Zn_knuckle_CX2CX4HX4C"/>
</dbReference>
<dbReference type="Gene3D" id="4.10.60.10">
    <property type="entry name" value="Zinc finger, CCHC-type"/>
    <property type="match status" value="1"/>
</dbReference>
<protein>
    <recommendedName>
        <fullName evidence="3">CCHC-type domain-containing protein</fullName>
    </recommendedName>
</protein>
<gene>
    <name evidence="4" type="ORF">LTRI10_LOCUS30285</name>
</gene>
<dbReference type="GO" id="GO:0008270">
    <property type="term" value="F:zinc ion binding"/>
    <property type="evidence" value="ECO:0007669"/>
    <property type="project" value="UniProtKB-KW"/>
</dbReference>
<dbReference type="Proteomes" id="UP001497516">
    <property type="component" value="Chromosome 5"/>
</dbReference>
<proteinExistence type="predicted"/>
<dbReference type="GO" id="GO:0003676">
    <property type="term" value="F:nucleic acid binding"/>
    <property type="evidence" value="ECO:0007669"/>
    <property type="project" value="InterPro"/>
</dbReference>
<evidence type="ECO:0000256" key="2">
    <source>
        <dbReference type="SAM" id="MobiDB-lite"/>
    </source>
</evidence>
<dbReference type="InterPro" id="IPR001878">
    <property type="entry name" value="Znf_CCHC"/>
</dbReference>
<evidence type="ECO:0000256" key="1">
    <source>
        <dbReference type="PROSITE-ProRule" id="PRU00047"/>
    </source>
</evidence>
<organism evidence="4 5">
    <name type="scientific">Linum trigynum</name>
    <dbReference type="NCBI Taxonomy" id="586398"/>
    <lineage>
        <taxon>Eukaryota</taxon>
        <taxon>Viridiplantae</taxon>
        <taxon>Streptophyta</taxon>
        <taxon>Embryophyta</taxon>
        <taxon>Tracheophyta</taxon>
        <taxon>Spermatophyta</taxon>
        <taxon>Magnoliopsida</taxon>
        <taxon>eudicotyledons</taxon>
        <taxon>Gunneridae</taxon>
        <taxon>Pentapetalae</taxon>
        <taxon>rosids</taxon>
        <taxon>fabids</taxon>
        <taxon>Malpighiales</taxon>
        <taxon>Linaceae</taxon>
        <taxon>Linum</taxon>
    </lineage>
</organism>
<evidence type="ECO:0000313" key="4">
    <source>
        <dbReference type="EMBL" id="CAL1389429.1"/>
    </source>
</evidence>
<keyword evidence="1" id="KW-0863">Zinc-finger</keyword>
<dbReference type="SUPFAM" id="SSF57756">
    <property type="entry name" value="Retrovirus zinc finger-like domains"/>
    <property type="match status" value="1"/>
</dbReference>
<dbReference type="PROSITE" id="PS50158">
    <property type="entry name" value="ZF_CCHC"/>
    <property type="match status" value="1"/>
</dbReference>
<feature type="compositionally biased region" description="Basic residues" evidence="2">
    <location>
        <begin position="707"/>
        <end position="720"/>
    </location>
</feature>
<reference evidence="4 5" key="1">
    <citation type="submission" date="2024-04" db="EMBL/GenBank/DDBJ databases">
        <authorList>
            <person name="Fracassetti M."/>
        </authorList>
    </citation>
    <scope>NUCLEOTIDE SEQUENCE [LARGE SCALE GENOMIC DNA]</scope>
</reference>
<dbReference type="SMART" id="SM00343">
    <property type="entry name" value="ZnF_C2HC"/>
    <property type="match status" value="1"/>
</dbReference>
<feature type="region of interest" description="Disordered" evidence="2">
    <location>
        <begin position="98"/>
        <end position="132"/>
    </location>
</feature>
<feature type="domain" description="CCHC-type" evidence="3">
    <location>
        <begin position="424"/>
        <end position="439"/>
    </location>
</feature>
<feature type="region of interest" description="Disordered" evidence="2">
    <location>
        <begin position="461"/>
        <end position="491"/>
    </location>
</feature>
<name>A0AAV2EUA6_9ROSI</name>
<accession>A0AAV2EUA6</accession>
<dbReference type="PANTHER" id="PTHR31286">
    <property type="entry name" value="GLYCINE-RICH CELL WALL STRUCTURAL PROTEIN 1.8-LIKE"/>
    <property type="match status" value="1"/>
</dbReference>
<dbReference type="PANTHER" id="PTHR31286:SF167">
    <property type="entry name" value="OS09G0268800 PROTEIN"/>
    <property type="match status" value="1"/>
</dbReference>
<dbReference type="EMBL" id="OZ034818">
    <property type="protein sequence ID" value="CAL1389429.1"/>
    <property type="molecule type" value="Genomic_DNA"/>
</dbReference>
<dbReference type="Pfam" id="PF14392">
    <property type="entry name" value="zf-CCHC_4"/>
    <property type="match status" value="1"/>
</dbReference>
<dbReference type="AlphaFoldDB" id="A0AAV2EUA6"/>
<dbReference type="InterPro" id="IPR036875">
    <property type="entry name" value="Znf_CCHC_sf"/>
</dbReference>
<evidence type="ECO:0000313" key="5">
    <source>
        <dbReference type="Proteomes" id="UP001497516"/>
    </source>
</evidence>
<keyword evidence="5" id="KW-1185">Reference proteome</keyword>
<feature type="region of interest" description="Disordered" evidence="2">
    <location>
        <begin position="669"/>
        <end position="761"/>
    </location>
</feature>
<keyword evidence="1" id="KW-0862">Zinc</keyword>
<keyword evidence="1" id="KW-0479">Metal-binding</keyword>